<evidence type="ECO:0000313" key="2">
    <source>
        <dbReference type="Proteomes" id="UP001060085"/>
    </source>
</evidence>
<reference evidence="2" key="1">
    <citation type="journal article" date="2023" name="Nat. Plants">
        <title>Single-cell RNA sequencing provides a high-resolution roadmap for understanding the multicellular compartmentation of specialized metabolism.</title>
        <authorList>
            <person name="Sun S."/>
            <person name="Shen X."/>
            <person name="Li Y."/>
            <person name="Li Y."/>
            <person name="Wang S."/>
            <person name="Li R."/>
            <person name="Zhang H."/>
            <person name="Shen G."/>
            <person name="Guo B."/>
            <person name="Wei J."/>
            <person name="Xu J."/>
            <person name="St-Pierre B."/>
            <person name="Chen S."/>
            <person name="Sun C."/>
        </authorList>
    </citation>
    <scope>NUCLEOTIDE SEQUENCE [LARGE SCALE GENOMIC DNA]</scope>
</reference>
<dbReference type="Proteomes" id="UP001060085">
    <property type="component" value="Linkage Group LG06"/>
</dbReference>
<name>A0ACC0A6D6_CATRO</name>
<keyword evidence="2" id="KW-1185">Reference proteome</keyword>
<proteinExistence type="predicted"/>
<evidence type="ECO:0000313" key="1">
    <source>
        <dbReference type="EMBL" id="KAI5656379.1"/>
    </source>
</evidence>
<protein>
    <submittedName>
        <fullName evidence="1">Uncharacterized protein</fullName>
    </submittedName>
</protein>
<organism evidence="1 2">
    <name type="scientific">Catharanthus roseus</name>
    <name type="common">Madagascar periwinkle</name>
    <name type="synonym">Vinca rosea</name>
    <dbReference type="NCBI Taxonomy" id="4058"/>
    <lineage>
        <taxon>Eukaryota</taxon>
        <taxon>Viridiplantae</taxon>
        <taxon>Streptophyta</taxon>
        <taxon>Embryophyta</taxon>
        <taxon>Tracheophyta</taxon>
        <taxon>Spermatophyta</taxon>
        <taxon>Magnoliopsida</taxon>
        <taxon>eudicotyledons</taxon>
        <taxon>Gunneridae</taxon>
        <taxon>Pentapetalae</taxon>
        <taxon>asterids</taxon>
        <taxon>lamiids</taxon>
        <taxon>Gentianales</taxon>
        <taxon>Apocynaceae</taxon>
        <taxon>Rauvolfioideae</taxon>
        <taxon>Vinceae</taxon>
        <taxon>Catharanthinae</taxon>
        <taxon>Catharanthus</taxon>
    </lineage>
</organism>
<accession>A0ACC0A6D6</accession>
<comment type="caution">
    <text evidence="1">The sequence shown here is derived from an EMBL/GenBank/DDBJ whole genome shotgun (WGS) entry which is preliminary data.</text>
</comment>
<dbReference type="EMBL" id="CM044706">
    <property type="protein sequence ID" value="KAI5656379.1"/>
    <property type="molecule type" value="Genomic_DNA"/>
</dbReference>
<gene>
    <name evidence="1" type="ORF">M9H77_25172</name>
</gene>
<sequence length="549" mass="62294">MGLMNLGKEIRHVKEELKAILNDHSINGNSPSLLSLKTTAVQDTEEKVQKINHKDTNSQLLWLEDEVEKMRDQIIGGSKKLTILSIVGMPGLGKSTLANSLYTDPSVTIQFYARAWCTVSKAYDKETLLLEILDQVQTKTGEGHKKKDESSEQMLYKSLKGRKYLVIMDDIWDIGAWDDLRPSFPNDDNGSRIIFTTRNQNVAVRANSVPHPLRLLSEGESSKLLLIKVFKEETTCPSELLQVGKRIAEYCKGLPLTVVLTAGLLLTMERTKESWEQFANVIISHDLVEDAEIPSRKLVLLWIAEGFVLPKGAGTNYSPENEAESYLNDLIDRSLVMIAKRSYSRGVKTCRIHDLLRDFCNDKAKEENFLLKIIKDGKSLSTLTDHELQEQYRLSIHSNTHSLPAVRKGNFESRVRSLWLSKSDNLHLKNNADSISRSRVRTRKRLDLGDAGFFSEECFDTIVQLVHLRFKIDSWNASGENLPSLETLVLRLCEYLEEIPFGFGELVSLSTIEVSNCKVSVEESAREIYDQQHEIGNHHFKLYLSPSKN</sequence>